<feature type="compositionally biased region" description="Polar residues" evidence="2">
    <location>
        <begin position="585"/>
        <end position="603"/>
    </location>
</feature>
<feature type="region of interest" description="Disordered" evidence="2">
    <location>
        <begin position="1226"/>
        <end position="1256"/>
    </location>
</feature>
<feature type="compositionally biased region" description="Polar residues" evidence="2">
    <location>
        <begin position="473"/>
        <end position="483"/>
    </location>
</feature>
<sequence length="1886" mass="199451">MPADMGGGGAVVELDEEIDGEEIGSRNFRFSRIGGSVPILQSSGANSQFDPQSLPSQPLAVSELFGLLFLAHPHGQGFYVAWTKEVMASAEAINDQKEAPSLQELSLVHVAIGNVSILALAADDSLLAAAVSSHLHFFAISALLHKEQMPSYSVSLDDSICIKDLRWATKDAKAYVVLSASGKLYHGSGQGPPTCLMEGVDSVDWSTGGNHIAVALNNVVSILSSRFKEKVRFLLSFQSVIGDADVSQAIRVDSIRWIRPDSIAVGCFQLNDDGEKENYIVQVITSRGRRLTDASLKPIILSFNNIFIDFCSDAVPNPIGPHLFLSYLKLHGLAFVANRNMSQKVVLFCWPEDNGKNEAATVEILDDAWNLYIDSQADGEENVILGLSLDKASQNENLSFTLGDVEREVSPCCLIICITIDGKISVFHFVSAVDALSSTGGCASSEEDDASQESVKHKLPLVSSADGEESREITSSTFQSHELSGTEVKKSIAANSLSPSTELDIRTQEQRTVENVGSQTLKVDDPKKVLPVALNEHSDTEHQSTSEVVPNKGFFSGNIVNDVSSQSASNYTSFGSNVEPLHKLQPSTATPSTWQLPGSNANVDASEIPDKVDNSDKSTLQSAKNSTDLKEKSSVTFTSFGQALLSAQGTRNILPAYPSSQLSTGSLFPSGKGFQSEYKKEASAPVSSPLLMPSGFGSGNAFQSEPKKELNATLSQSLQSQSSFASGKVIQPESKEPTSPSSLPLLMQGSFASGKVFQSEPNKELTATLSPSLLSQTSFASGKMVASESKEPTAPSSTPLLMQSSFASGKVIQSEPNKELNATLSPSLLSQSSFGSGKVVPSESKEPTAPPSPSLPMQSSFSSGRILQSESKKQPNASPSPTSASRFVQNASKHFGNVEEMAKKLDNLLEGIEGKGGFKDASINSQAKYVTELEEGIWALSDKCRMWRGLLNEKLGETQILLEKTVEVLARKLYMEGLFKQTTDRKYWEFWNRKKLSSELELKQRRISELNQTSSLLSSNQELTNKLIELERHFNSLEFNKFRENEGTQRDLRALQNRQGRSRQIQSLHSVHNTITAQLSAAEYLSGCLSKQMASLCIESSGKHDVKKQLFEFIGLTYVGDSERSPARNRTPTVPANRELSIASCSIDAKEQSKRNQSVYPKGSEPQTARRHRGSLDRSWVSFDPPKSTVKRVLKEDYEKGSPNRPMLNINKQYLSPQKKYEVSHSELSNTSGAFPKHHKSKDFASSPEQFTGRPSSLLRATPGFQERIQGSSTKDPSAWLPPSISETRMSQNGELGAFGVEGDKTRSSPPYTGTKFSFVTSQSKFPQQPATSFRPLTSMPEQSLVSPFGSTGNIDHLKETTKHQKNTNLVSETSDTKFPATFSSAFSSAPNQPEKNLFSKSSERPSSPNDGPSASSPLQTVLDPSSPLSNSYPAPLSVAKPSSSTLFRATLFRSEAKEDVSQRQTYVSSAVTFPSTVPSLIDGSGSASVSSSNIFKSEPSLPMFGSKIEVQTKVNTIPSNTETGATPQASTVLLSNSKSGSQNDMGGKSDNSFATSAIKAEVPSATLAVSAVAQSSVGINGSMQSDISNFSHEEEMEEEAPETDQTTNITFANLGGFGIGATQNSTTPKANPFGVTAINTGSAPATSPFSMTPAPSGELFRPASFSFQPAQTLQPTTVNFSGGFGSGVSGQGSPAAGFGQLANVGAGQQGLGSVLGSFGQSRQLGTGLPGSNAGGAFGGGFAAAASGGGFGGGFAAAASGGGFGSLATGGGGGFAAAATGGGFAAAATGAGGFAAGGGFGAFSNQAGSGGLGGGRSGSGSFGSSVVQSSQGINGSMQSAISNFSHEEETEEEAPETDQVTNSTFANLGGGFGSFSNQAGSGGFGS</sequence>
<reference evidence="3" key="2">
    <citation type="submission" date="2020-08" db="EMBL/GenBank/DDBJ databases">
        <title>Plant Genome Project.</title>
        <authorList>
            <person name="Zhang R.-G."/>
        </authorList>
    </citation>
    <scope>NUCLEOTIDE SEQUENCE</scope>
    <source>
        <strain evidence="3">Huo1</strain>
        <tissue evidence="3">Leaf</tissue>
    </source>
</reference>
<reference evidence="3" key="1">
    <citation type="submission" date="2018-01" db="EMBL/GenBank/DDBJ databases">
        <authorList>
            <person name="Mao J.F."/>
        </authorList>
    </citation>
    <scope>NUCLEOTIDE SEQUENCE</scope>
    <source>
        <strain evidence="3">Huo1</strain>
        <tissue evidence="3">Leaf</tissue>
    </source>
</reference>
<feature type="region of interest" description="Disordered" evidence="2">
    <location>
        <begin position="697"/>
        <end position="717"/>
    </location>
</feature>
<dbReference type="InterPro" id="IPR044694">
    <property type="entry name" value="NUP214"/>
</dbReference>
<feature type="compositionally biased region" description="Polar residues" evidence="2">
    <location>
        <begin position="1308"/>
        <end position="1354"/>
    </location>
</feature>
<accession>A0A8X8Z0L6</accession>
<feature type="coiled-coil region" evidence="1">
    <location>
        <begin position="993"/>
        <end position="1040"/>
    </location>
</feature>
<gene>
    <name evidence="3" type="ORF">SASPL_155410</name>
</gene>
<dbReference type="PANTHER" id="PTHR34418:SF3">
    <property type="entry name" value="NUCLEAR PORE COMPLEX PROTEIN NUP214"/>
    <property type="match status" value="1"/>
</dbReference>
<dbReference type="GO" id="GO:0017056">
    <property type="term" value="F:structural constituent of nuclear pore"/>
    <property type="evidence" value="ECO:0007669"/>
    <property type="project" value="InterPro"/>
</dbReference>
<protein>
    <recommendedName>
        <fullName evidence="5">Nuclear pore complex protein Nup214</fullName>
    </recommendedName>
</protein>
<evidence type="ECO:0000256" key="2">
    <source>
        <dbReference type="SAM" id="MobiDB-lite"/>
    </source>
</evidence>
<evidence type="ECO:0000313" key="4">
    <source>
        <dbReference type="Proteomes" id="UP000298416"/>
    </source>
</evidence>
<evidence type="ECO:0000313" key="3">
    <source>
        <dbReference type="EMBL" id="KAG6386507.1"/>
    </source>
</evidence>
<feature type="compositionally biased region" description="Polar residues" evidence="2">
    <location>
        <begin position="1392"/>
        <end position="1433"/>
    </location>
</feature>
<organism evidence="3">
    <name type="scientific">Salvia splendens</name>
    <name type="common">Scarlet sage</name>
    <dbReference type="NCBI Taxonomy" id="180675"/>
    <lineage>
        <taxon>Eukaryota</taxon>
        <taxon>Viridiplantae</taxon>
        <taxon>Streptophyta</taxon>
        <taxon>Embryophyta</taxon>
        <taxon>Tracheophyta</taxon>
        <taxon>Spermatophyta</taxon>
        <taxon>Magnoliopsida</taxon>
        <taxon>eudicotyledons</taxon>
        <taxon>Gunneridae</taxon>
        <taxon>Pentapetalae</taxon>
        <taxon>asterids</taxon>
        <taxon>lamiids</taxon>
        <taxon>Lamiales</taxon>
        <taxon>Lamiaceae</taxon>
        <taxon>Nepetoideae</taxon>
        <taxon>Mentheae</taxon>
        <taxon>Salviinae</taxon>
        <taxon>Salvia</taxon>
        <taxon>Salvia subgen. Calosphace</taxon>
        <taxon>core Calosphace</taxon>
    </lineage>
</organism>
<feature type="region of interest" description="Disordered" evidence="2">
    <location>
        <begin position="582"/>
        <end position="632"/>
    </location>
</feature>
<evidence type="ECO:0008006" key="5">
    <source>
        <dbReference type="Google" id="ProtNLM"/>
    </source>
</evidence>
<feature type="compositionally biased region" description="Polar residues" evidence="2">
    <location>
        <begin position="617"/>
        <end position="626"/>
    </location>
</feature>
<proteinExistence type="predicted"/>
<name>A0A8X8Z0L6_SALSN</name>
<feature type="region of interest" description="Disordered" evidence="2">
    <location>
        <begin position="1148"/>
        <end position="1183"/>
    </location>
</feature>
<keyword evidence="1" id="KW-0175">Coiled coil</keyword>
<dbReference type="PANTHER" id="PTHR34418">
    <property type="entry name" value="NUCLEAR PORE COMPLEX PROTEIN NUP214 ISOFORM X1"/>
    <property type="match status" value="1"/>
</dbReference>
<keyword evidence="4" id="KW-1185">Reference proteome</keyword>
<evidence type="ECO:0000256" key="1">
    <source>
        <dbReference type="SAM" id="Coils"/>
    </source>
</evidence>
<feature type="compositionally biased region" description="Low complexity" evidence="2">
    <location>
        <begin position="1379"/>
        <end position="1391"/>
    </location>
</feature>
<feature type="region of interest" description="Disordered" evidence="2">
    <location>
        <begin position="1842"/>
        <end position="1886"/>
    </location>
</feature>
<dbReference type="EMBL" id="PNBA02000022">
    <property type="protein sequence ID" value="KAG6386507.1"/>
    <property type="molecule type" value="Genomic_DNA"/>
</dbReference>
<dbReference type="GO" id="GO:0006405">
    <property type="term" value="P:RNA export from nucleus"/>
    <property type="evidence" value="ECO:0007669"/>
    <property type="project" value="InterPro"/>
</dbReference>
<feature type="region of interest" description="Disordered" evidence="2">
    <location>
        <begin position="441"/>
        <end position="484"/>
    </location>
</feature>
<feature type="region of interest" description="Disordered" evidence="2">
    <location>
        <begin position="829"/>
        <end position="885"/>
    </location>
</feature>
<comment type="caution">
    <text evidence="3">The sequence shown here is derived from an EMBL/GenBank/DDBJ whole genome shotgun (WGS) entry which is preliminary data.</text>
</comment>
<feature type="region of interest" description="Disordered" evidence="2">
    <location>
        <begin position="725"/>
        <end position="744"/>
    </location>
</feature>
<feature type="region of interest" description="Disordered" evidence="2">
    <location>
        <begin position="1300"/>
        <end position="1440"/>
    </location>
</feature>
<dbReference type="Proteomes" id="UP000298416">
    <property type="component" value="Unassembled WGS sequence"/>
</dbReference>
<feature type="compositionally biased region" description="Polar residues" evidence="2">
    <location>
        <begin position="865"/>
        <end position="885"/>
    </location>
</feature>